<proteinExistence type="predicted"/>
<feature type="compositionally biased region" description="Basic and acidic residues" evidence="1">
    <location>
        <begin position="1"/>
        <end position="13"/>
    </location>
</feature>
<organism evidence="2 3">
    <name type="scientific">Nocardia panacis</name>
    <dbReference type="NCBI Taxonomy" id="2340916"/>
    <lineage>
        <taxon>Bacteria</taxon>
        <taxon>Bacillati</taxon>
        <taxon>Actinomycetota</taxon>
        <taxon>Actinomycetes</taxon>
        <taxon>Mycobacteriales</taxon>
        <taxon>Nocardiaceae</taxon>
        <taxon>Nocardia</taxon>
    </lineage>
</organism>
<comment type="caution">
    <text evidence="2">The sequence shown here is derived from an EMBL/GenBank/DDBJ whole genome shotgun (WGS) entry which is preliminary data.</text>
</comment>
<dbReference type="RefSeq" id="WP_120037577.1">
    <property type="nucleotide sequence ID" value="NZ_QZFU01000010.1"/>
</dbReference>
<dbReference type="EMBL" id="QZFU01000010">
    <property type="protein sequence ID" value="RJO79242.1"/>
    <property type="molecule type" value="Genomic_DNA"/>
</dbReference>
<dbReference type="AlphaFoldDB" id="A0A3A4KP65"/>
<sequence>MALDADAVRREPNHLGATPVYLPAPQQTLTGGRTTRDGIVLAYLDNVRGRAAIYTKLDVTANNM</sequence>
<gene>
    <name evidence="2" type="ORF">D5S18_02590</name>
</gene>
<evidence type="ECO:0000313" key="2">
    <source>
        <dbReference type="EMBL" id="RJO79242.1"/>
    </source>
</evidence>
<keyword evidence="3" id="KW-1185">Reference proteome</keyword>
<name>A0A3A4KP65_9NOCA</name>
<accession>A0A3A4KP65</accession>
<evidence type="ECO:0000313" key="3">
    <source>
        <dbReference type="Proteomes" id="UP000266677"/>
    </source>
</evidence>
<dbReference type="Proteomes" id="UP000266677">
    <property type="component" value="Unassembled WGS sequence"/>
</dbReference>
<feature type="region of interest" description="Disordered" evidence="1">
    <location>
        <begin position="1"/>
        <end position="29"/>
    </location>
</feature>
<protein>
    <submittedName>
        <fullName evidence="2">Uncharacterized protein</fullName>
    </submittedName>
</protein>
<evidence type="ECO:0000256" key="1">
    <source>
        <dbReference type="SAM" id="MobiDB-lite"/>
    </source>
</evidence>
<reference evidence="2 3" key="1">
    <citation type="submission" date="2018-09" db="EMBL/GenBank/DDBJ databases">
        <title>YIM PH21274 draft genome.</title>
        <authorList>
            <person name="Miao C."/>
        </authorList>
    </citation>
    <scope>NUCLEOTIDE SEQUENCE [LARGE SCALE GENOMIC DNA]</scope>
    <source>
        <strain evidence="2 3">YIM PH 21724</strain>
    </source>
</reference>